<proteinExistence type="predicted"/>
<dbReference type="RefSeq" id="WP_116285199.1">
    <property type="nucleotide sequence ID" value="NZ_CP034672.1"/>
</dbReference>
<reference evidence="1 2" key="1">
    <citation type="submission" date="2018-12" db="EMBL/GenBank/DDBJ databases">
        <title>Characterization and Draft Genome of Vibrio anguillarum J360 Marine Pathogen Isolated from an Outbreak in Lumpfish (Cyclopterus lumpus).</title>
        <authorList>
            <person name="Vasquez J.I."/>
            <person name="Cao T."/>
            <person name="Chakraborty S."/>
            <person name="Gnanagobal H."/>
            <person name="Wescot J."/>
            <person name="Boyce D."/>
            <person name="Santander J."/>
        </authorList>
    </citation>
    <scope>NUCLEOTIDE SEQUENCE [LARGE SCALE GENOMIC DNA]</scope>
    <source>
        <strain evidence="1 2">J360</strain>
    </source>
</reference>
<name>A0A7U6FS76_VIBAN</name>
<evidence type="ECO:0000313" key="2">
    <source>
        <dbReference type="Proteomes" id="UP000256923"/>
    </source>
</evidence>
<accession>A0A7U6FS76</accession>
<gene>
    <name evidence="1" type="ORF">DYL72_15805</name>
</gene>
<sequence>MAEYGELSPSEIGRECTLKPTQGAYQKRKSGVVVDETKTLLKVRVEGEIYYWKFSKQDMHRTGLDKNRFPRYTLSFTDEG</sequence>
<protein>
    <submittedName>
        <fullName evidence="1">Uncharacterized protein</fullName>
    </submittedName>
</protein>
<organism evidence="1 2">
    <name type="scientific">Vibrio anguillarum</name>
    <name type="common">Listonella anguillarum</name>
    <dbReference type="NCBI Taxonomy" id="55601"/>
    <lineage>
        <taxon>Bacteria</taxon>
        <taxon>Pseudomonadati</taxon>
        <taxon>Pseudomonadota</taxon>
        <taxon>Gammaproteobacteria</taxon>
        <taxon>Vibrionales</taxon>
        <taxon>Vibrionaceae</taxon>
        <taxon>Vibrio</taxon>
    </lineage>
</organism>
<dbReference type="AlphaFoldDB" id="A0A7U6FS76"/>
<dbReference type="Proteomes" id="UP000256923">
    <property type="component" value="Chromosome 1"/>
</dbReference>
<evidence type="ECO:0000313" key="1">
    <source>
        <dbReference type="EMBL" id="AZS26369.1"/>
    </source>
</evidence>
<dbReference type="EMBL" id="CP034672">
    <property type="protein sequence ID" value="AZS26369.1"/>
    <property type="molecule type" value="Genomic_DNA"/>
</dbReference>